<reference evidence="1" key="1">
    <citation type="submission" date="2014-11" db="EMBL/GenBank/DDBJ databases">
        <authorList>
            <person name="Amaro Gonzalez C."/>
        </authorList>
    </citation>
    <scope>NUCLEOTIDE SEQUENCE</scope>
</reference>
<dbReference type="EMBL" id="GBXM01100405">
    <property type="protein sequence ID" value="JAH08172.1"/>
    <property type="molecule type" value="Transcribed_RNA"/>
</dbReference>
<accession>A0A0E9PV52</accession>
<reference evidence="1" key="2">
    <citation type="journal article" date="2015" name="Fish Shellfish Immunol.">
        <title>Early steps in the European eel (Anguilla anguilla)-Vibrio vulnificus interaction in the gills: Role of the RtxA13 toxin.</title>
        <authorList>
            <person name="Callol A."/>
            <person name="Pajuelo D."/>
            <person name="Ebbesson L."/>
            <person name="Teles M."/>
            <person name="MacKenzie S."/>
            <person name="Amaro C."/>
        </authorList>
    </citation>
    <scope>NUCLEOTIDE SEQUENCE</scope>
</reference>
<evidence type="ECO:0000313" key="1">
    <source>
        <dbReference type="EMBL" id="JAH08172.1"/>
    </source>
</evidence>
<organism evidence="1">
    <name type="scientific">Anguilla anguilla</name>
    <name type="common">European freshwater eel</name>
    <name type="synonym">Muraena anguilla</name>
    <dbReference type="NCBI Taxonomy" id="7936"/>
    <lineage>
        <taxon>Eukaryota</taxon>
        <taxon>Metazoa</taxon>
        <taxon>Chordata</taxon>
        <taxon>Craniata</taxon>
        <taxon>Vertebrata</taxon>
        <taxon>Euteleostomi</taxon>
        <taxon>Actinopterygii</taxon>
        <taxon>Neopterygii</taxon>
        <taxon>Teleostei</taxon>
        <taxon>Anguilliformes</taxon>
        <taxon>Anguillidae</taxon>
        <taxon>Anguilla</taxon>
    </lineage>
</organism>
<name>A0A0E9PV52_ANGAN</name>
<sequence>MQRCVVLWKVRSADQAYTSRGSVNSQNCTVKKVDRVRDGDQCVTR</sequence>
<proteinExistence type="predicted"/>
<dbReference type="AlphaFoldDB" id="A0A0E9PV52"/>
<protein>
    <submittedName>
        <fullName evidence="1">Uncharacterized protein</fullName>
    </submittedName>
</protein>